<evidence type="ECO:0000313" key="1">
    <source>
        <dbReference type="EMBL" id="KCZ79246.1"/>
    </source>
</evidence>
<name>A0A059EWZ8_9MICR</name>
<accession>A0A059EWZ8</accession>
<sequence>MNITAEELESRIMLFNSKELIQFLMQNNFLKKEMTFEKCNLTMKLVCYQKNRDKNAWKCLNNICIRYKNYKSIRSESFFGKFFLDLKFILRVLFKYITKTQIFSIGEFFGSKKTSIKKIIKEFNILIRETDFYSNKLGVGHCSSG</sequence>
<proteinExistence type="predicted"/>
<gene>
    <name evidence="1" type="ORF">H312_03365</name>
</gene>
<dbReference type="Proteomes" id="UP000030655">
    <property type="component" value="Unassembled WGS sequence"/>
</dbReference>
<organism evidence="1 2">
    <name type="scientific">Anncaliia algerae PRA339</name>
    <dbReference type="NCBI Taxonomy" id="1288291"/>
    <lineage>
        <taxon>Eukaryota</taxon>
        <taxon>Fungi</taxon>
        <taxon>Fungi incertae sedis</taxon>
        <taxon>Microsporidia</taxon>
        <taxon>Tubulinosematoidea</taxon>
        <taxon>Tubulinosematidae</taxon>
        <taxon>Anncaliia</taxon>
    </lineage>
</organism>
<reference evidence="2" key="1">
    <citation type="submission" date="2013-02" db="EMBL/GenBank/DDBJ databases">
        <authorList>
            <consortium name="The Broad Institute Genome Sequencing Platform"/>
            <person name="Cuomo C."/>
            <person name="Becnel J."/>
            <person name="Sanscrainte N."/>
            <person name="Walker B."/>
            <person name="Young S.K."/>
            <person name="Zeng Q."/>
            <person name="Gargeya S."/>
            <person name="Fitzgerald M."/>
            <person name="Haas B."/>
            <person name="Abouelleil A."/>
            <person name="Alvarado L."/>
            <person name="Arachchi H.M."/>
            <person name="Berlin A.M."/>
            <person name="Chapman S.B."/>
            <person name="Dewar J."/>
            <person name="Goldberg J."/>
            <person name="Griggs A."/>
            <person name="Gujja S."/>
            <person name="Hansen M."/>
            <person name="Howarth C."/>
            <person name="Imamovic A."/>
            <person name="Larimer J."/>
            <person name="McCowan C."/>
            <person name="Murphy C."/>
            <person name="Neiman D."/>
            <person name="Pearson M."/>
            <person name="Priest M."/>
            <person name="Roberts A."/>
            <person name="Saif S."/>
            <person name="Shea T."/>
            <person name="Sisk P."/>
            <person name="Sykes S."/>
            <person name="Wortman J."/>
            <person name="Nusbaum C."/>
            <person name="Birren B."/>
        </authorList>
    </citation>
    <scope>NUCLEOTIDE SEQUENCE [LARGE SCALE GENOMIC DNA]</scope>
    <source>
        <strain evidence="2">PRA339</strain>
    </source>
</reference>
<dbReference type="AlphaFoldDB" id="A0A059EWZ8"/>
<keyword evidence="2" id="KW-1185">Reference proteome</keyword>
<reference evidence="1 2" key="2">
    <citation type="submission" date="2014-03" db="EMBL/GenBank/DDBJ databases">
        <title>The Genome Sequence of Anncaliia algerae insect isolate PRA339.</title>
        <authorList>
            <consortium name="The Broad Institute Genome Sequencing Platform"/>
            <consortium name="The Broad Institute Genome Sequencing Center for Infectious Disease"/>
            <person name="Cuomo C."/>
            <person name="Becnel J."/>
            <person name="Sanscrainte N."/>
            <person name="Walker B."/>
            <person name="Young S.K."/>
            <person name="Zeng Q."/>
            <person name="Gargeya S."/>
            <person name="Fitzgerald M."/>
            <person name="Haas B."/>
            <person name="Abouelleil A."/>
            <person name="Alvarado L."/>
            <person name="Arachchi H.M."/>
            <person name="Berlin A.M."/>
            <person name="Chapman S.B."/>
            <person name="Dewar J."/>
            <person name="Goldberg J."/>
            <person name="Griggs A."/>
            <person name="Gujja S."/>
            <person name="Hansen M."/>
            <person name="Howarth C."/>
            <person name="Imamovic A."/>
            <person name="Larimer J."/>
            <person name="McCowan C."/>
            <person name="Murphy C."/>
            <person name="Neiman D."/>
            <person name="Pearson M."/>
            <person name="Priest M."/>
            <person name="Roberts A."/>
            <person name="Saif S."/>
            <person name="Shea T."/>
            <person name="Sisk P."/>
            <person name="Sykes S."/>
            <person name="Wortman J."/>
            <person name="Nusbaum C."/>
            <person name="Birren B."/>
        </authorList>
    </citation>
    <scope>NUCLEOTIDE SEQUENCE [LARGE SCALE GENOMIC DNA]</scope>
    <source>
        <strain evidence="1 2">PRA339</strain>
    </source>
</reference>
<dbReference type="HOGENOM" id="CLU_044348_9_2_1"/>
<evidence type="ECO:0000313" key="2">
    <source>
        <dbReference type="Proteomes" id="UP000030655"/>
    </source>
</evidence>
<dbReference type="EMBL" id="KK365317">
    <property type="protein sequence ID" value="KCZ79246.1"/>
    <property type="molecule type" value="Genomic_DNA"/>
</dbReference>
<dbReference type="VEuPathDB" id="MicrosporidiaDB:H312_03365"/>
<protein>
    <submittedName>
        <fullName evidence="1">Uncharacterized protein</fullName>
    </submittedName>
</protein>